<evidence type="ECO:0000313" key="17">
    <source>
        <dbReference type="Proteomes" id="UP001159363"/>
    </source>
</evidence>
<keyword evidence="12" id="KW-0548">Nucleotidyltransferase</keyword>
<dbReference type="InterPro" id="IPR012337">
    <property type="entry name" value="RNaseH-like_sf"/>
</dbReference>
<gene>
    <name evidence="16" type="ORF">PR048_021299</name>
</gene>
<dbReference type="Pfam" id="PF22936">
    <property type="entry name" value="Pol_BBD"/>
    <property type="match status" value="1"/>
</dbReference>
<keyword evidence="10" id="KW-0229">DNA integration</keyword>
<evidence type="ECO:0000256" key="13">
    <source>
        <dbReference type="ARBA" id="ARBA00023172"/>
    </source>
</evidence>
<feature type="domain" description="CCHC-type" evidence="15">
    <location>
        <begin position="301"/>
        <end position="317"/>
    </location>
</feature>
<evidence type="ECO:0000256" key="14">
    <source>
        <dbReference type="PROSITE-ProRule" id="PRU00047"/>
    </source>
</evidence>
<evidence type="ECO:0000256" key="1">
    <source>
        <dbReference type="ARBA" id="ARBA00002180"/>
    </source>
</evidence>
<evidence type="ECO:0000259" key="15">
    <source>
        <dbReference type="PROSITE" id="PS50158"/>
    </source>
</evidence>
<evidence type="ECO:0000256" key="4">
    <source>
        <dbReference type="ARBA" id="ARBA00022723"/>
    </source>
</evidence>
<sequence>MFICGNCAAQCRWSQDFSGISRFSHPFILVLFHISLISPSSALKTLLFKSCPHLFTHLQHRRATEWTTFRRGSHSSLLCLLELLLQPDGALLCVHQCRLLLLPLTGQFLLSVPLQTQTFLNRRECAVVSVHPCLIKKMANHDEPENRSNIPRFNPKNYFAWRLRAKAELIQSNFWNKIEPGFTEPPNTDQKRINRKALSFLYKNVSDTYLSDIAERLRSLKSLFLISKDNEEELRKYVTCVQNQYQKVKSASWNNTDKHIAGLILLGLPWNKYGSVALVEEGNEDRDEGKIQALVLLPEKKCYKCSEWGHIAKFCDKVKCFRCGKNRHWARDCKEEVQTKISETTADRQRDGMQKYKVLVSACGLVSTKKEAVCWVVDSTATDHIANKRKLFVNFKACQGEITVGKGVAEIKGCGAGEVKVADECGGWTLTVLDILYVPDSKLNLLSVSKIVAKGVHVEMNDNASDCVEVRDGTPLKSISLWHQRLGQLNEASIKKIQDLDVEGKIHEPCIKGKMTKIGFPKMSDIRSKQPLDLIHLDLMGRLPKTIRKARYLLTFIEYYYRHLTVRFLGVKSDKFTTFKDYQREVELLHGMKIKALEMDGRALHLFPPKSSQDNETVISMSKTWEGIQMLRTCEGSKRAQPEHWYAGLTTSKNQDRNTKVVMGVMGVDHLAADNENGQTYSTSEQRFEMSPSNLAAQFTLTQHSVAYSLENT</sequence>
<dbReference type="SUPFAM" id="SSF57756">
    <property type="entry name" value="Retrovirus zinc finger-like domains"/>
    <property type="match status" value="1"/>
</dbReference>
<keyword evidence="14" id="KW-0862">Zinc</keyword>
<keyword evidence="14" id="KW-0863">Zinc-finger</keyword>
<evidence type="ECO:0000256" key="12">
    <source>
        <dbReference type="ARBA" id="ARBA00022932"/>
    </source>
</evidence>
<keyword evidence="7" id="KW-0378">Hydrolase</keyword>
<dbReference type="InterPro" id="IPR001878">
    <property type="entry name" value="Znf_CCHC"/>
</dbReference>
<keyword evidence="13" id="KW-0233">DNA recombination</keyword>
<dbReference type="SUPFAM" id="SSF53098">
    <property type="entry name" value="Ribonuclease H-like"/>
    <property type="match status" value="1"/>
</dbReference>
<dbReference type="EMBL" id="JARBHB010000008">
    <property type="protein sequence ID" value="KAJ8876852.1"/>
    <property type="molecule type" value="Genomic_DNA"/>
</dbReference>
<comment type="function">
    <text evidence="1">The aspartyl protease (PR) mediates the proteolytic cleavages of the Gag and Gag-Pol polyproteins after assembly of the VLP.</text>
</comment>
<protein>
    <recommendedName>
        <fullName evidence="15">CCHC-type domain-containing protein</fullName>
    </recommendedName>
</protein>
<keyword evidence="9" id="KW-0460">Magnesium</keyword>
<comment type="caution">
    <text evidence="16">The sequence shown here is derived from an EMBL/GenBank/DDBJ whole genome shotgun (WGS) entry which is preliminary data.</text>
</comment>
<evidence type="ECO:0000313" key="16">
    <source>
        <dbReference type="EMBL" id="KAJ8876852.1"/>
    </source>
</evidence>
<keyword evidence="17" id="KW-1185">Reference proteome</keyword>
<dbReference type="PROSITE" id="PS50158">
    <property type="entry name" value="ZF_CCHC"/>
    <property type="match status" value="2"/>
</dbReference>
<evidence type="ECO:0000256" key="10">
    <source>
        <dbReference type="ARBA" id="ARBA00022908"/>
    </source>
</evidence>
<keyword evidence="6" id="KW-0255">Endonuclease</keyword>
<dbReference type="Proteomes" id="UP001159363">
    <property type="component" value="Chromosome 7"/>
</dbReference>
<keyword evidence="12" id="KW-0808">Transferase</keyword>
<dbReference type="Pfam" id="PF00098">
    <property type="entry name" value="zf-CCHC"/>
    <property type="match status" value="1"/>
</dbReference>
<dbReference type="Gene3D" id="4.10.60.10">
    <property type="entry name" value="Zinc finger, CCHC-type"/>
    <property type="match status" value="1"/>
</dbReference>
<evidence type="ECO:0000256" key="6">
    <source>
        <dbReference type="ARBA" id="ARBA00022759"/>
    </source>
</evidence>
<evidence type="ECO:0000256" key="8">
    <source>
        <dbReference type="ARBA" id="ARBA00022840"/>
    </source>
</evidence>
<organism evidence="16 17">
    <name type="scientific">Dryococelus australis</name>
    <dbReference type="NCBI Taxonomy" id="614101"/>
    <lineage>
        <taxon>Eukaryota</taxon>
        <taxon>Metazoa</taxon>
        <taxon>Ecdysozoa</taxon>
        <taxon>Arthropoda</taxon>
        <taxon>Hexapoda</taxon>
        <taxon>Insecta</taxon>
        <taxon>Pterygota</taxon>
        <taxon>Neoptera</taxon>
        <taxon>Polyneoptera</taxon>
        <taxon>Phasmatodea</taxon>
        <taxon>Verophasmatodea</taxon>
        <taxon>Anareolatae</taxon>
        <taxon>Phasmatidae</taxon>
        <taxon>Eurycanthinae</taxon>
        <taxon>Dryococelus</taxon>
    </lineage>
</organism>
<evidence type="ECO:0000256" key="7">
    <source>
        <dbReference type="ARBA" id="ARBA00022801"/>
    </source>
</evidence>
<dbReference type="SMART" id="SM00343">
    <property type="entry name" value="ZnF_C2HC"/>
    <property type="match status" value="2"/>
</dbReference>
<evidence type="ECO:0000256" key="3">
    <source>
        <dbReference type="ARBA" id="ARBA00022722"/>
    </source>
</evidence>
<proteinExistence type="predicted"/>
<dbReference type="InterPro" id="IPR036875">
    <property type="entry name" value="Znf_CCHC_sf"/>
</dbReference>
<dbReference type="InterPro" id="IPR039537">
    <property type="entry name" value="Retrotran_Ty1/copia-like"/>
</dbReference>
<dbReference type="PANTHER" id="PTHR42648">
    <property type="entry name" value="TRANSPOSASE, PUTATIVE-RELATED"/>
    <property type="match status" value="1"/>
</dbReference>
<keyword evidence="4" id="KW-0479">Metal-binding</keyword>
<accession>A0ABQ9GXW9</accession>
<dbReference type="InterPro" id="IPR054722">
    <property type="entry name" value="PolX-like_BBD"/>
</dbReference>
<evidence type="ECO:0000256" key="2">
    <source>
        <dbReference type="ARBA" id="ARBA00022670"/>
    </source>
</evidence>
<evidence type="ECO:0000256" key="5">
    <source>
        <dbReference type="ARBA" id="ARBA00022741"/>
    </source>
</evidence>
<keyword evidence="2" id="KW-0645">Protease</keyword>
<keyword evidence="12" id="KW-0239">DNA-directed DNA polymerase</keyword>
<evidence type="ECO:0000256" key="9">
    <source>
        <dbReference type="ARBA" id="ARBA00022842"/>
    </source>
</evidence>
<dbReference type="PANTHER" id="PTHR42648:SF11">
    <property type="entry name" value="TRANSPOSON TY4-P GAG-POL POLYPROTEIN"/>
    <property type="match status" value="1"/>
</dbReference>
<name>A0ABQ9GXW9_9NEOP</name>
<reference evidence="16 17" key="1">
    <citation type="submission" date="2023-02" db="EMBL/GenBank/DDBJ databases">
        <title>LHISI_Scaffold_Assembly.</title>
        <authorList>
            <person name="Stuart O.P."/>
            <person name="Cleave R."/>
            <person name="Magrath M.J.L."/>
            <person name="Mikheyev A.S."/>
        </authorList>
    </citation>
    <scope>NUCLEOTIDE SEQUENCE [LARGE SCALE GENOMIC DNA]</scope>
    <source>
        <strain evidence="16">Daus_M_001</strain>
        <tissue evidence="16">Leg muscle</tissue>
    </source>
</reference>
<keyword evidence="8" id="KW-0067">ATP-binding</keyword>
<keyword evidence="11" id="KW-0695">RNA-directed DNA polymerase</keyword>
<keyword evidence="5" id="KW-0547">Nucleotide-binding</keyword>
<evidence type="ECO:0000256" key="11">
    <source>
        <dbReference type="ARBA" id="ARBA00022918"/>
    </source>
</evidence>
<keyword evidence="3" id="KW-0540">Nuclease</keyword>
<feature type="domain" description="CCHC-type" evidence="15">
    <location>
        <begin position="319"/>
        <end position="335"/>
    </location>
</feature>